<feature type="binding site" evidence="3">
    <location>
        <position position="82"/>
    </location>
    <ligand>
        <name>Zn(2+)</name>
        <dbReference type="ChEBI" id="CHEBI:29105"/>
        <label>1</label>
        <note>catalytic</note>
    </ligand>
</feature>
<evidence type="ECO:0000313" key="5">
    <source>
        <dbReference type="Proteomes" id="UP000199662"/>
    </source>
</evidence>
<keyword evidence="3" id="KW-0862">Zinc</keyword>
<dbReference type="CDD" id="cd00947">
    <property type="entry name" value="TBP_aldolase_IIB"/>
    <property type="match status" value="1"/>
</dbReference>
<feature type="binding site" evidence="2">
    <location>
        <position position="182"/>
    </location>
    <ligand>
        <name>dihydroxyacetone phosphate</name>
        <dbReference type="ChEBI" id="CHEBI:57642"/>
    </ligand>
</feature>
<feature type="binding site" evidence="3">
    <location>
        <position position="181"/>
    </location>
    <ligand>
        <name>Zn(2+)</name>
        <dbReference type="ChEBI" id="CHEBI:29105"/>
        <label>1</label>
        <note>catalytic</note>
    </ligand>
</feature>
<accession>A0A1H6YTI8</accession>
<feature type="binding site" evidence="2">
    <location>
        <begin position="231"/>
        <end position="234"/>
    </location>
    <ligand>
        <name>dihydroxyacetone phosphate</name>
        <dbReference type="ChEBI" id="CHEBI:57642"/>
    </ligand>
</feature>
<dbReference type="GO" id="GO:0008270">
    <property type="term" value="F:zinc ion binding"/>
    <property type="evidence" value="ECO:0007669"/>
    <property type="project" value="InterPro"/>
</dbReference>
<dbReference type="NCBIfam" id="TIGR00167">
    <property type="entry name" value="cbbA"/>
    <property type="match status" value="1"/>
</dbReference>
<dbReference type="EMBL" id="FNZK01000007">
    <property type="protein sequence ID" value="SEJ43144.1"/>
    <property type="molecule type" value="Genomic_DNA"/>
</dbReference>
<dbReference type="Gene3D" id="3.20.20.70">
    <property type="entry name" value="Aldolase class I"/>
    <property type="match status" value="1"/>
</dbReference>
<dbReference type="SUPFAM" id="SSF51569">
    <property type="entry name" value="Aldolase"/>
    <property type="match status" value="1"/>
</dbReference>
<dbReference type="InterPro" id="IPR050246">
    <property type="entry name" value="Class_II_FBP_aldolase"/>
</dbReference>
<organism evidence="4 5">
    <name type="scientific">Propionispira arboris</name>
    <dbReference type="NCBI Taxonomy" id="84035"/>
    <lineage>
        <taxon>Bacteria</taxon>
        <taxon>Bacillati</taxon>
        <taxon>Bacillota</taxon>
        <taxon>Negativicutes</taxon>
        <taxon>Selenomonadales</taxon>
        <taxon>Selenomonadaceae</taxon>
        <taxon>Propionispira</taxon>
    </lineage>
</organism>
<evidence type="ECO:0000256" key="2">
    <source>
        <dbReference type="PIRSR" id="PIRSR001359-2"/>
    </source>
</evidence>
<sequence>MLAKLSDVLESAQREEFAVGAFNTPNLESILGVLNAAEELGCPVILMHAEVHEDLIPIDIIGPIMLYMAKRAKVPVCVHLDHGESIPLLEKAMKLGFTSVMYDGSLLPYEENVENTKKIVQMARNYNVSVEAEIGIINREGGQNEISFKTMEHMYTDPMTAKLFVESTQIDALACAFGTAHGIYKEKPLLDFSRVKEISRLIKIPLVMHGGSGVSFDDYRKAISSGIRKINYYTYMAKYAGEKVSGKLQEAKGIPYYHDIFSWGTEAMEEHAKDVLRVFSKTSRWNYHDDI</sequence>
<reference evidence="4 5" key="1">
    <citation type="submission" date="2016-10" db="EMBL/GenBank/DDBJ databases">
        <authorList>
            <person name="de Groot N.N."/>
        </authorList>
    </citation>
    <scope>NUCLEOTIDE SEQUENCE [LARGE SCALE GENOMIC DNA]</scope>
    <source>
        <strain evidence="4 5">DSM 2179</strain>
    </source>
</reference>
<evidence type="ECO:0000256" key="3">
    <source>
        <dbReference type="PIRSR" id="PIRSR001359-3"/>
    </source>
</evidence>
<feature type="active site" description="Proton donor" evidence="1">
    <location>
        <position position="81"/>
    </location>
</feature>
<comment type="cofactor">
    <cofactor evidence="3">
        <name>Zn(2+)</name>
        <dbReference type="ChEBI" id="CHEBI:29105"/>
    </cofactor>
    <text evidence="3">Binds 2 Zn(2+) ions per subunit. One is catalytic and the other provides a structural contribution.</text>
</comment>
<dbReference type="GO" id="GO:0005829">
    <property type="term" value="C:cytosol"/>
    <property type="evidence" value="ECO:0007669"/>
    <property type="project" value="TreeGrafter"/>
</dbReference>
<dbReference type="InterPro" id="IPR013785">
    <property type="entry name" value="Aldolase_TIM"/>
</dbReference>
<dbReference type="GO" id="GO:0009025">
    <property type="term" value="F:tagatose-bisphosphate aldolase activity"/>
    <property type="evidence" value="ECO:0007669"/>
    <property type="project" value="TreeGrafter"/>
</dbReference>
<evidence type="ECO:0000313" key="4">
    <source>
        <dbReference type="EMBL" id="SEJ43144.1"/>
    </source>
</evidence>
<feature type="binding site" evidence="3">
    <location>
        <position position="133"/>
    </location>
    <ligand>
        <name>Zn(2+)</name>
        <dbReference type="ChEBI" id="CHEBI:29105"/>
        <label>2</label>
    </ligand>
</feature>
<feature type="binding site" evidence="3">
    <location>
        <position position="209"/>
    </location>
    <ligand>
        <name>Zn(2+)</name>
        <dbReference type="ChEBI" id="CHEBI:29105"/>
        <label>1</label>
        <note>catalytic</note>
    </ligand>
</feature>
<keyword evidence="5" id="KW-1185">Reference proteome</keyword>
<dbReference type="STRING" id="84035.SAMN05660742_107119"/>
<dbReference type="AlphaFoldDB" id="A0A1H6YTI8"/>
<name>A0A1H6YTI8_9FIRM</name>
<dbReference type="PANTHER" id="PTHR30304">
    <property type="entry name" value="D-TAGATOSE-1,6-BISPHOSPHATE ALDOLASE"/>
    <property type="match status" value="1"/>
</dbReference>
<dbReference type="GO" id="GO:0005975">
    <property type="term" value="P:carbohydrate metabolic process"/>
    <property type="evidence" value="ECO:0007669"/>
    <property type="project" value="InterPro"/>
</dbReference>
<protein>
    <submittedName>
        <fullName evidence="4">Fructose-bisphosphate aldolase, class II</fullName>
    </submittedName>
</protein>
<evidence type="ECO:0000256" key="1">
    <source>
        <dbReference type="PIRSR" id="PIRSR001359-1"/>
    </source>
</evidence>
<dbReference type="PANTHER" id="PTHR30304:SF0">
    <property type="entry name" value="D-TAGATOSE-1,6-BISPHOSPHATE ALDOLASE SUBUNIT GATY-RELATED"/>
    <property type="match status" value="1"/>
</dbReference>
<keyword evidence="3" id="KW-0479">Metal-binding</keyword>
<dbReference type="Pfam" id="PF01116">
    <property type="entry name" value="F_bP_aldolase"/>
    <property type="match status" value="1"/>
</dbReference>
<proteinExistence type="predicted"/>
<dbReference type="InterPro" id="IPR000771">
    <property type="entry name" value="FBA_II"/>
</dbReference>
<feature type="binding site" evidence="2">
    <location>
        <begin position="210"/>
        <end position="212"/>
    </location>
    <ligand>
        <name>dihydroxyacetone phosphate</name>
        <dbReference type="ChEBI" id="CHEBI:57642"/>
    </ligand>
</feature>
<gene>
    <name evidence="4" type="ORF">SAMN05660742_107119</name>
</gene>
<dbReference type="Proteomes" id="UP000199662">
    <property type="component" value="Unassembled WGS sequence"/>
</dbReference>
<dbReference type="PIRSF" id="PIRSF001359">
    <property type="entry name" value="F_bP_aldolase_II"/>
    <property type="match status" value="1"/>
</dbReference>
<dbReference type="RefSeq" id="WP_091830965.1">
    <property type="nucleotide sequence ID" value="NZ_FNZK01000007.1"/>
</dbReference>
<feature type="binding site" evidence="3">
    <location>
        <position position="103"/>
    </location>
    <ligand>
        <name>Zn(2+)</name>
        <dbReference type="ChEBI" id="CHEBI:29105"/>
        <label>2</label>
    </ligand>
</feature>